<sequence length="339" mass="38335">MSLQEDYNDPTAFANAQEEAEYWKKAAMEARERLSETENELIEFQNQSSEFEAELEAEIKRLEEANARLRRKFEVAQSAADEWKEKYQNSQLKANDMLKSVERELEYVKSQQEYYKSRTRELEQDNDDLERNERVAKMSLQDTEVRLNQMIEKNNSLMSEVEAKKLLAEEVQRLKDELKDLNLELNVVRSRQTRLPPRAAAASMGATAGSLLSKSTTNLDGTDNPVRMVHDIMSRVKDLEGRLAGARTMVMPLIQTSQSSKRSRLQRPSFSSSSAQQLDVGEGAASNGGNGGPNGMRTKAAVSELTRQRLARVRNMNNEIKQQLSRSTGGSAIPVRKVA</sequence>
<protein>
    <submittedName>
        <fullName evidence="1">NADH:ubiquinone oxidoreductase</fullName>
    </submittedName>
</protein>
<proteinExistence type="predicted"/>
<accession>A0ACC1HPT5</accession>
<reference evidence="1" key="1">
    <citation type="submission" date="2022-06" db="EMBL/GenBank/DDBJ databases">
        <title>Phylogenomic reconstructions and comparative analyses of Kickxellomycotina fungi.</title>
        <authorList>
            <person name="Reynolds N.K."/>
            <person name="Stajich J.E."/>
            <person name="Barry K."/>
            <person name="Grigoriev I.V."/>
            <person name="Crous P."/>
            <person name="Smith M.E."/>
        </authorList>
    </citation>
    <scope>NUCLEOTIDE SEQUENCE</scope>
    <source>
        <strain evidence="1">RSA 2271</strain>
    </source>
</reference>
<dbReference type="EMBL" id="JAMZIH010001308">
    <property type="protein sequence ID" value="KAJ1678306.1"/>
    <property type="molecule type" value="Genomic_DNA"/>
</dbReference>
<comment type="caution">
    <text evidence="1">The sequence shown here is derived from an EMBL/GenBank/DDBJ whole genome shotgun (WGS) entry which is preliminary data.</text>
</comment>
<name>A0ACC1HPT5_9FUNG</name>
<dbReference type="Proteomes" id="UP001145114">
    <property type="component" value="Unassembled WGS sequence"/>
</dbReference>
<organism evidence="1 2">
    <name type="scientific">Spiromyces aspiralis</name>
    <dbReference type="NCBI Taxonomy" id="68401"/>
    <lineage>
        <taxon>Eukaryota</taxon>
        <taxon>Fungi</taxon>
        <taxon>Fungi incertae sedis</taxon>
        <taxon>Zoopagomycota</taxon>
        <taxon>Kickxellomycotina</taxon>
        <taxon>Kickxellomycetes</taxon>
        <taxon>Kickxellales</taxon>
        <taxon>Kickxellaceae</taxon>
        <taxon>Spiromyces</taxon>
    </lineage>
</organism>
<keyword evidence="2" id="KW-1185">Reference proteome</keyword>
<evidence type="ECO:0000313" key="2">
    <source>
        <dbReference type="Proteomes" id="UP001145114"/>
    </source>
</evidence>
<evidence type="ECO:0000313" key="1">
    <source>
        <dbReference type="EMBL" id="KAJ1678306.1"/>
    </source>
</evidence>
<gene>
    <name evidence="1" type="primary">NDE1_2</name>
    <name evidence="1" type="ORF">EV182_004334</name>
</gene>